<sequence>MATGSFPLIFRSKSDHNLGSQTSLPKDAKKRRDGVLECSSSTRPERGRKEGMQEGFAMPQSHKKRKDGVQEGVTQPDPMGSSTSLLHKSMDGVFSDVERSDCASREDPSVNYIRNSSRRGQMSDQTFAAGFLRINDNETMPSPTRLFHWDTYSMYGAEQEHEFPVYLLGIDGFGVNVFVQIETTAPLPSRRRSKKRSQKKASERRLSKQATVSDGSFGNTRGPAGLDSSMGSSSSEMDTTLGEAPTWLKNELKEGIIAISQGQDDSEDDSDSEEADSETEETDNGLDREKSKLTVASTAENASDSDRNSKNSKFAAKVERFKQGRKSHSETRIVGGVAINVGAGVPLSVQSSTVSVKSEPELDNLQDKDGGSESTRATKPDSKGSLNLSKVFPRPASSPATSKHKRSSSDGMIIDEKIRTTSDSGVELTPVEKLNSSSEGSGSTANGSRKTSLE</sequence>
<organism evidence="2 3">
    <name type="scientific">Desmophyllum pertusum</name>
    <dbReference type="NCBI Taxonomy" id="174260"/>
    <lineage>
        <taxon>Eukaryota</taxon>
        <taxon>Metazoa</taxon>
        <taxon>Cnidaria</taxon>
        <taxon>Anthozoa</taxon>
        <taxon>Hexacorallia</taxon>
        <taxon>Scleractinia</taxon>
        <taxon>Caryophylliina</taxon>
        <taxon>Caryophylliidae</taxon>
        <taxon>Desmophyllum</taxon>
    </lineage>
</organism>
<proteinExistence type="predicted"/>
<name>A0A9X0A668_9CNID</name>
<feature type="compositionally biased region" description="Polar residues" evidence="1">
    <location>
        <begin position="208"/>
        <end position="219"/>
    </location>
</feature>
<comment type="caution">
    <text evidence="2">The sequence shown here is derived from an EMBL/GenBank/DDBJ whole genome shotgun (WGS) entry which is preliminary data.</text>
</comment>
<dbReference type="Proteomes" id="UP001163046">
    <property type="component" value="Unassembled WGS sequence"/>
</dbReference>
<feature type="compositionally biased region" description="Polar residues" evidence="1">
    <location>
        <begin position="434"/>
        <end position="454"/>
    </location>
</feature>
<evidence type="ECO:0000313" key="3">
    <source>
        <dbReference type="Proteomes" id="UP001163046"/>
    </source>
</evidence>
<dbReference type="OrthoDB" id="248923at2759"/>
<feature type="region of interest" description="Disordered" evidence="1">
    <location>
        <begin position="187"/>
        <end position="240"/>
    </location>
</feature>
<dbReference type="EMBL" id="MU825397">
    <property type="protein sequence ID" value="KAJ7394176.1"/>
    <property type="molecule type" value="Genomic_DNA"/>
</dbReference>
<gene>
    <name evidence="2" type="ORF">OS493_003856</name>
</gene>
<evidence type="ECO:0000313" key="2">
    <source>
        <dbReference type="EMBL" id="KAJ7394176.1"/>
    </source>
</evidence>
<evidence type="ECO:0000256" key="1">
    <source>
        <dbReference type="SAM" id="MobiDB-lite"/>
    </source>
</evidence>
<feature type="region of interest" description="Disordered" evidence="1">
    <location>
        <begin position="1"/>
        <end position="86"/>
    </location>
</feature>
<dbReference type="AlphaFoldDB" id="A0A9X0A668"/>
<feature type="compositionally biased region" description="Basic and acidic residues" evidence="1">
    <location>
        <begin position="43"/>
        <end position="52"/>
    </location>
</feature>
<keyword evidence="3" id="KW-1185">Reference proteome</keyword>
<reference evidence="2" key="1">
    <citation type="submission" date="2023-01" db="EMBL/GenBank/DDBJ databases">
        <title>Genome assembly of the deep-sea coral Lophelia pertusa.</title>
        <authorList>
            <person name="Herrera S."/>
            <person name="Cordes E."/>
        </authorList>
    </citation>
    <scope>NUCLEOTIDE SEQUENCE</scope>
    <source>
        <strain evidence="2">USNM1676648</strain>
        <tissue evidence="2">Polyp</tissue>
    </source>
</reference>
<feature type="compositionally biased region" description="Acidic residues" evidence="1">
    <location>
        <begin position="264"/>
        <end position="284"/>
    </location>
</feature>
<protein>
    <submittedName>
        <fullName evidence="2">Uncharacterized protein</fullName>
    </submittedName>
</protein>
<feature type="region of interest" description="Disordered" evidence="1">
    <location>
        <begin position="256"/>
        <end position="333"/>
    </location>
</feature>
<feature type="compositionally biased region" description="Basic and acidic residues" evidence="1">
    <location>
        <begin position="365"/>
        <end position="382"/>
    </location>
</feature>
<feature type="compositionally biased region" description="Basic and acidic residues" evidence="1">
    <location>
        <begin position="316"/>
        <end position="331"/>
    </location>
</feature>
<feature type="region of interest" description="Disordered" evidence="1">
    <location>
        <begin position="351"/>
        <end position="454"/>
    </location>
</feature>
<feature type="compositionally biased region" description="Basic residues" evidence="1">
    <location>
        <begin position="189"/>
        <end position="199"/>
    </location>
</feature>
<accession>A0A9X0A668</accession>